<proteinExistence type="predicted"/>
<comment type="caution">
    <text evidence="2">The sequence shown here is derived from an EMBL/GenBank/DDBJ whole genome shotgun (WGS) entry which is preliminary data.</text>
</comment>
<organism evidence="2 3">
    <name type="scientific">Ensete ventricosum</name>
    <name type="common">Abyssinian banana</name>
    <name type="synonym">Musa ensete</name>
    <dbReference type="NCBI Taxonomy" id="4639"/>
    <lineage>
        <taxon>Eukaryota</taxon>
        <taxon>Viridiplantae</taxon>
        <taxon>Streptophyta</taxon>
        <taxon>Embryophyta</taxon>
        <taxon>Tracheophyta</taxon>
        <taxon>Spermatophyta</taxon>
        <taxon>Magnoliopsida</taxon>
        <taxon>Liliopsida</taxon>
        <taxon>Zingiberales</taxon>
        <taxon>Musaceae</taxon>
        <taxon>Ensete</taxon>
    </lineage>
</organism>
<dbReference type="Proteomes" id="UP000287651">
    <property type="component" value="Unassembled WGS sequence"/>
</dbReference>
<reference evidence="2 3" key="1">
    <citation type="journal article" date="2014" name="Agronomy (Basel)">
        <title>A Draft Genome Sequence for Ensete ventricosum, the Drought-Tolerant Tree Against Hunger.</title>
        <authorList>
            <person name="Harrison J."/>
            <person name="Moore K.A."/>
            <person name="Paszkiewicz K."/>
            <person name="Jones T."/>
            <person name="Grant M."/>
            <person name="Ambacheew D."/>
            <person name="Muzemil S."/>
            <person name="Studholme D.J."/>
        </authorList>
    </citation>
    <scope>NUCLEOTIDE SEQUENCE [LARGE SCALE GENOMIC DNA]</scope>
</reference>
<protein>
    <submittedName>
        <fullName evidence="2">Uncharacterized protein</fullName>
    </submittedName>
</protein>
<feature type="compositionally biased region" description="Basic residues" evidence="1">
    <location>
        <begin position="66"/>
        <end position="76"/>
    </location>
</feature>
<evidence type="ECO:0000313" key="2">
    <source>
        <dbReference type="EMBL" id="RRT50173.1"/>
    </source>
</evidence>
<sequence>MRMPRPKPRIGMKPSPPVRYVDYATSSIVIRASTKSLPGTPYVPIDSFKTPPDPLVPNMPTEIATRRTKSHPKPNKLRLSIGLHGTSSGRKAYAQVVVEKRPKQTDEPKIAFEVGDAKYLDRDDALVVLIRIANAHEKGHS</sequence>
<accession>A0A426YEP7</accession>
<evidence type="ECO:0000313" key="3">
    <source>
        <dbReference type="Proteomes" id="UP000287651"/>
    </source>
</evidence>
<dbReference type="AlphaFoldDB" id="A0A426YEP7"/>
<feature type="region of interest" description="Disordered" evidence="1">
    <location>
        <begin position="41"/>
        <end position="60"/>
    </location>
</feature>
<gene>
    <name evidence="2" type="ORF">B296_00014543</name>
</gene>
<dbReference type="EMBL" id="AMZH03012912">
    <property type="protein sequence ID" value="RRT50173.1"/>
    <property type="molecule type" value="Genomic_DNA"/>
</dbReference>
<name>A0A426YEP7_ENSVE</name>
<evidence type="ECO:0000256" key="1">
    <source>
        <dbReference type="SAM" id="MobiDB-lite"/>
    </source>
</evidence>
<feature type="region of interest" description="Disordered" evidence="1">
    <location>
        <begin position="65"/>
        <end position="84"/>
    </location>
</feature>